<evidence type="ECO:0000256" key="2">
    <source>
        <dbReference type="ARBA" id="ARBA00004496"/>
    </source>
</evidence>
<evidence type="ECO:0000256" key="8">
    <source>
        <dbReference type="ARBA" id="ARBA00023098"/>
    </source>
</evidence>
<keyword evidence="7 13" id="KW-1133">Transmembrane helix</keyword>
<feature type="transmembrane region" description="Helical" evidence="13">
    <location>
        <begin position="116"/>
        <end position="134"/>
    </location>
</feature>
<dbReference type="Bgee" id="ENSOCUG00000005923">
    <property type="expression patterns" value="Expressed in adult mammalian kidney and 16 other cell types or tissues"/>
</dbReference>
<keyword evidence="15" id="KW-1185">Reference proteome</keyword>
<dbReference type="GO" id="GO:0005737">
    <property type="term" value="C:cytoplasm"/>
    <property type="evidence" value="ECO:0007669"/>
    <property type="project" value="UniProtKB-SubCell"/>
</dbReference>
<evidence type="ECO:0000256" key="3">
    <source>
        <dbReference type="ARBA" id="ARBA00010998"/>
    </source>
</evidence>
<keyword evidence="10" id="KW-0539">Nucleus</keyword>
<reference evidence="14 15" key="1">
    <citation type="journal article" date="2011" name="Nature">
        <title>A high-resolution map of human evolutionary constraint using 29 mammals.</title>
        <authorList>
            <person name="Lindblad-Toh K."/>
            <person name="Garber M."/>
            <person name="Zuk O."/>
            <person name="Lin M.F."/>
            <person name="Parker B.J."/>
            <person name="Washietl S."/>
            <person name="Kheradpour P."/>
            <person name="Ernst J."/>
            <person name="Jordan G."/>
            <person name="Mauceli E."/>
            <person name="Ward L.D."/>
            <person name="Lowe C.B."/>
            <person name="Holloway A.K."/>
            <person name="Clamp M."/>
            <person name="Gnerre S."/>
            <person name="Alfoldi J."/>
            <person name="Beal K."/>
            <person name="Chang J."/>
            <person name="Clawson H."/>
            <person name="Cuff J."/>
            <person name="Di Palma F."/>
            <person name="Fitzgerald S."/>
            <person name="Flicek P."/>
            <person name="Guttman M."/>
            <person name="Hubisz M.J."/>
            <person name="Jaffe D.B."/>
            <person name="Jungreis I."/>
            <person name="Kent W.J."/>
            <person name="Kostka D."/>
            <person name="Lara M."/>
            <person name="Martins A.L."/>
            <person name="Massingham T."/>
            <person name="Moltke I."/>
            <person name="Raney B.J."/>
            <person name="Rasmussen M.D."/>
            <person name="Robinson J."/>
            <person name="Stark A."/>
            <person name="Vilella A.J."/>
            <person name="Wen J."/>
            <person name="Xie X."/>
            <person name="Zody M.C."/>
            <person name="Baldwin J."/>
            <person name="Bloom T."/>
            <person name="Chin C.W."/>
            <person name="Heiman D."/>
            <person name="Nicol R."/>
            <person name="Nusbaum C."/>
            <person name="Young S."/>
            <person name="Wilkinson J."/>
            <person name="Worley K.C."/>
            <person name="Kovar C.L."/>
            <person name="Muzny D.M."/>
            <person name="Gibbs R.A."/>
            <person name="Cree A."/>
            <person name="Dihn H.H."/>
            <person name="Fowler G."/>
            <person name="Jhangiani S."/>
            <person name="Joshi V."/>
            <person name="Lee S."/>
            <person name="Lewis L.R."/>
            <person name="Nazareth L.V."/>
            <person name="Okwuonu G."/>
            <person name="Santibanez J."/>
            <person name="Warren W.C."/>
            <person name="Mardis E.R."/>
            <person name="Weinstock G.M."/>
            <person name="Wilson R.K."/>
            <person name="Delehaunty K."/>
            <person name="Dooling D."/>
            <person name="Fronik C."/>
            <person name="Fulton L."/>
            <person name="Fulton B."/>
            <person name="Graves T."/>
            <person name="Minx P."/>
            <person name="Sodergren E."/>
            <person name="Birney E."/>
            <person name="Margulies E.H."/>
            <person name="Herrero J."/>
            <person name="Green E.D."/>
            <person name="Haussler D."/>
            <person name="Siepel A."/>
            <person name="Goldman N."/>
            <person name="Pollard K.S."/>
            <person name="Pedersen J.S."/>
            <person name="Lander E.S."/>
            <person name="Kellis M."/>
        </authorList>
    </citation>
    <scope>NUCLEOTIDE SEQUENCE [LARGE SCALE GENOMIC DNA]</scope>
    <source>
        <strain evidence="15">Thorbecke</strain>
    </source>
</reference>
<keyword evidence="6 13" id="KW-0812">Transmembrane</keyword>
<dbReference type="HOGENOM" id="CLU_138149_1_0_1"/>
<feature type="region of interest" description="Disordered" evidence="12">
    <location>
        <begin position="1"/>
        <end position="44"/>
    </location>
</feature>
<keyword evidence="8" id="KW-0443">Lipid metabolism</keyword>
<evidence type="ECO:0000256" key="12">
    <source>
        <dbReference type="SAM" id="MobiDB-lite"/>
    </source>
</evidence>
<comment type="similarity">
    <text evidence="3">Belongs to the CNEP1R1 family.</text>
</comment>
<reference evidence="14" key="2">
    <citation type="submission" date="2025-08" db="UniProtKB">
        <authorList>
            <consortium name="Ensembl"/>
        </authorList>
    </citation>
    <scope>IDENTIFICATION</scope>
    <source>
        <strain evidence="14">Thorbecke</strain>
    </source>
</reference>
<keyword evidence="9 13" id="KW-0472">Membrane</keyword>
<dbReference type="Pfam" id="PF09771">
    <property type="entry name" value="Tmemb_18A"/>
    <property type="match status" value="1"/>
</dbReference>
<evidence type="ECO:0000256" key="4">
    <source>
        <dbReference type="ARBA" id="ARBA00021024"/>
    </source>
</evidence>
<gene>
    <name evidence="14" type="primary">CNEP1R1</name>
</gene>
<dbReference type="Proteomes" id="UP000001811">
    <property type="component" value="Unplaced"/>
</dbReference>
<feature type="transmembrane region" description="Helical" evidence="13">
    <location>
        <begin position="146"/>
        <end position="168"/>
    </location>
</feature>
<evidence type="ECO:0000256" key="6">
    <source>
        <dbReference type="ARBA" id="ARBA00022692"/>
    </source>
</evidence>
<organism evidence="14 15">
    <name type="scientific">Oryctolagus cuniculus</name>
    <name type="common">Rabbit</name>
    <dbReference type="NCBI Taxonomy" id="9986"/>
    <lineage>
        <taxon>Eukaryota</taxon>
        <taxon>Metazoa</taxon>
        <taxon>Chordata</taxon>
        <taxon>Craniata</taxon>
        <taxon>Vertebrata</taxon>
        <taxon>Euteleostomi</taxon>
        <taxon>Mammalia</taxon>
        <taxon>Eutheria</taxon>
        <taxon>Euarchontoglires</taxon>
        <taxon>Glires</taxon>
        <taxon>Lagomorpha</taxon>
        <taxon>Leporidae</taxon>
        <taxon>Oryctolagus</taxon>
    </lineage>
</organism>
<dbReference type="GeneTree" id="ENSGT00390000008576"/>
<sequence>MNSLEQAEGPGQRLPPARSQRPEASETERGRALHGRAGSGPQLPAVQETWETGTRMFLLQQNENATSSPSSCGQPPKCWLWGPVGIAASVPHLKAFERRLTEYIHCLQPATGRWRMLLIVVSVCTATGAWNWLIDPETQKVSFFTSLWNHPFFTISCITLIGLFFAGIHKRVVAPSIIAARCRTVLAEYNMSCDDTGKLILKPRPHVQ</sequence>
<accession>G1SPY3</accession>
<protein>
    <recommendedName>
        <fullName evidence="4">Nuclear envelope phosphatase-regulatory subunit 1</fullName>
    </recommendedName>
    <alternativeName>
        <fullName evidence="11">Transmembrane protein 188</fullName>
    </alternativeName>
</protein>
<name>G1SPY3_RABIT</name>
<dbReference type="eggNOG" id="KOG4606">
    <property type="taxonomic scope" value="Eukaryota"/>
</dbReference>
<evidence type="ECO:0000256" key="11">
    <source>
        <dbReference type="ARBA" id="ARBA00030458"/>
    </source>
</evidence>
<evidence type="ECO:0000256" key="13">
    <source>
        <dbReference type="SAM" id="Phobius"/>
    </source>
</evidence>
<evidence type="ECO:0000256" key="9">
    <source>
        <dbReference type="ARBA" id="ARBA00023136"/>
    </source>
</evidence>
<proteinExistence type="inferred from homology"/>
<evidence type="ECO:0000256" key="7">
    <source>
        <dbReference type="ARBA" id="ARBA00022989"/>
    </source>
</evidence>
<dbReference type="AlphaFoldDB" id="G1SPY3"/>
<evidence type="ECO:0000256" key="5">
    <source>
        <dbReference type="ARBA" id="ARBA00022490"/>
    </source>
</evidence>
<comment type="subcellular location">
    <subcellularLocation>
        <location evidence="2">Cytoplasm</location>
    </subcellularLocation>
    <subcellularLocation>
        <location evidence="1">Nucleus membrane</location>
        <topology evidence="1">Multi-pass membrane protein</topology>
    </subcellularLocation>
</comment>
<evidence type="ECO:0000313" key="15">
    <source>
        <dbReference type="Proteomes" id="UP000001811"/>
    </source>
</evidence>
<evidence type="ECO:0000256" key="10">
    <source>
        <dbReference type="ARBA" id="ARBA00023242"/>
    </source>
</evidence>
<evidence type="ECO:0000256" key="1">
    <source>
        <dbReference type="ARBA" id="ARBA00004232"/>
    </source>
</evidence>
<evidence type="ECO:0000313" key="14">
    <source>
        <dbReference type="Ensembl" id="ENSOCUP00000005126.3"/>
    </source>
</evidence>
<dbReference type="GO" id="GO:0006629">
    <property type="term" value="P:lipid metabolic process"/>
    <property type="evidence" value="ECO:0007669"/>
    <property type="project" value="UniProtKB-KW"/>
</dbReference>
<dbReference type="InterPro" id="IPR019168">
    <property type="entry name" value="NEP1-R1"/>
</dbReference>
<dbReference type="PANTHER" id="PTHR20996">
    <property type="entry name" value="NUCLEAR ENVELOPE PHOSPHATASE-REGULATORY SUBUNIT 1"/>
    <property type="match status" value="1"/>
</dbReference>
<feature type="compositionally biased region" description="Basic and acidic residues" evidence="12">
    <location>
        <begin position="20"/>
        <end position="31"/>
    </location>
</feature>
<dbReference type="GO" id="GO:0071595">
    <property type="term" value="C:Nem1-Spo7 phosphatase complex"/>
    <property type="evidence" value="ECO:0007669"/>
    <property type="project" value="InterPro"/>
</dbReference>
<dbReference type="PANTHER" id="PTHR20996:SF1">
    <property type="entry name" value="NUCLEAR ENVELOPE PHOSPHATASE-REGULATORY SUBUNIT 1"/>
    <property type="match status" value="1"/>
</dbReference>
<keyword evidence="5" id="KW-0963">Cytoplasm</keyword>
<reference evidence="14" key="3">
    <citation type="submission" date="2025-09" db="UniProtKB">
        <authorList>
            <consortium name="Ensembl"/>
        </authorList>
    </citation>
    <scope>IDENTIFICATION</scope>
    <source>
        <strain evidence="14">Thorbecke</strain>
    </source>
</reference>
<dbReference type="GO" id="GO:0031965">
    <property type="term" value="C:nuclear membrane"/>
    <property type="evidence" value="ECO:0007669"/>
    <property type="project" value="UniProtKB-SubCell"/>
</dbReference>
<dbReference type="Ensembl" id="ENSOCUT00000005921.4">
    <property type="protein sequence ID" value="ENSOCUP00000005126.3"/>
    <property type="gene ID" value="ENSOCUG00000005923.4"/>
</dbReference>